<protein>
    <submittedName>
        <fullName evidence="1">Uncharacterized protein</fullName>
    </submittedName>
</protein>
<dbReference type="RefSeq" id="WP_307355545.1">
    <property type="nucleotide sequence ID" value="NZ_BAAACJ010000033.1"/>
</dbReference>
<sequence length="172" mass="20968">MINELEKYPSLLLDDEEYAMIPMKSGISLEEEIEKNYTRDSNETYLYDENDYRGERSEIKDEFDEFDEFNELEDLSYMDEDLKRDNRTFKPVFGVPLFIEERYMDDEEENEDLLRGHKHHCHCNCDVNRIYMKIRKCNPEIFDALRRYCIPAEQCKRIIMRIIKLTLKYSNR</sequence>
<name>A0ABU0JQZ8_HATLI</name>
<dbReference type="EMBL" id="JAUSWN010000009">
    <property type="protein sequence ID" value="MDQ0479522.1"/>
    <property type="molecule type" value="Genomic_DNA"/>
</dbReference>
<organism evidence="1 2">
    <name type="scientific">Hathewaya limosa</name>
    <name type="common">Clostridium limosum</name>
    <dbReference type="NCBI Taxonomy" id="1536"/>
    <lineage>
        <taxon>Bacteria</taxon>
        <taxon>Bacillati</taxon>
        <taxon>Bacillota</taxon>
        <taxon>Clostridia</taxon>
        <taxon>Eubacteriales</taxon>
        <taxon>Clostridiaceae</taxon>
        <taxon>Hathewaya</taxon>
    </lineage>
</organism>
<proteinExistence type="predicted"/>
<accession>A0ABU0JQZ8</accession>
<reference evidence="1 2" key="1">
    <citation type="submission" date="2023-07" db="EMBL/GenBank/DDBJ databases">
        <title>Genomic Encyclopedia of Type Strains, Phase IV (KMG-IV): sequencing the most valuable type-strain genomes for metagenomic binning, comparative biology and taxonomic classification.</title>
        <authorList>
            <person name="Goeker M."/>
        </authorList>
    </citation>
    <scope>NUCLEOTIDE SEQUENCE [LARGE SCALE GENOMIC DNA]</scope>
    <source>
        <strain evidence="1 2">DSM 1400</strain>
    </source>
</reference>
<comment type="caution">
    <text evidence="1">The sequence shown here is derived from an EMBL/GenBank/DDBJ whole genome shotgun (WGS) entry which is preliminary data.</text>
</comment>
<evidence type="ECO:0000313" key="1">
    <source>
        <dbReference type="EMBL" id="MDQ0479522.1"/>
    </source>
</evidence>
<keyword evidence="2" id="KW-1185">Reference proteome</keyword>
<dbReference type="Proteomes" id="UP001224418">
    <property type="component" value="Unassembled WGS sequence"/>
</dbReference>
<gene>
    <name evidence="1" type="ORF">QOZ93_001263</name>
</gene>
<evidence type="ECO:0000313" key="2">
    <source>
        <dbReference type="Proteomes" id="UP001224418"/>
    </source>
</evidence>